<dbReference type="InterPro" id="IPR033138">
    <property type="entry name" value="Cu_oxidase_CS"/>
</dbReference>
<feature type="domain" description="EfeO-type cupredoxin-like" evidence="3">
    <location>
        <begin position="88"/>
        <end position="173"/>
    </location>
</feature>
<dbReference type="PROSITE" id="PS00079">
    <property type="entry name" value="MULTICOPPER_OXIDASE1"/>
    <property type="match status" value="1"/>
</dbReference>
<dbReference type="Gene3D" id="2.60.40.420">
    <property type="entry name" value="Cupredoxins - blue copper proteins"/>
    <property type="match status" value="1"/>
</dbReference>
<evidence type="ECO:0000313" key="4">
    <source>
        <dbReference type="EMBL" id="OGM99691.1"/>
    </source>
</evidence>
<dbReference type="GO" id="GO:0046872">
    <property type="term" value="F:metal ion binding"/>
    <property type="evidence" value="ECO:0007669"/>
    <property type="project" value="UniProtKB-KW"/>
</dbReference>
<dbReference type="Pfam" id="PF13473">
    <property type="entry name" value="Cupredoxin_1"/>
    <property type="match status" value="1"/>
</dbReference>
<organism evidence="4 5">
    <name type="scientific">Candidatus Yanofskybacteria bacterium RIFCSPHIGHO2_01_FULL_41_53</name>
    <dbReference type="NCBI Taxonomy" id="1802663"/>
    <lineage>
        <taxon>Bacteria</taxon>
        <taxon>Candidatus Yanofskyibacteriota</taxon>
    </lineage>
</organism>
<dbReference type="Proteomes" id="UP000177117">
    <property type="component" value="Unassembled WGS sequence"/>
</dbReference>
<dbReference type="InterPro" id="IPR008972">
    <property type="entry name" value="Cupredoxin"/>
</dbReference>
<evidence type="ECO:0000256" key="2">
    <source>
        <dbReference type="ARBA" id="ARBA00023008"/>
    </source>
</evidence>
<evidence type="ECO:0000313" key="5">
    <source>
        <dbReference type="Proteomes" id="UP000177117"/>
    </source>
</evidence>
<comment type="caution">
    <text evidence="4">The sequence shown here is derived from an EMBL/GenBank/DDBJ whole genome shotgun (WGS) entry which is preliminary data.</text>
</comment>
<proteinExistence type="predicted"/>
<dbReference type="EMBL" id="MGJD01000037">
    <property type="protein sequence ID" value="OGM99691.1"/>
    <property type="molecule type" value="Genomic_DNA"/>
</dbReference>
<reference evidence="4 5" key="1">
    <citation type="journal article" date="2016" name="Nat. Commun.">
        <title>Thousands of microbial genomes shed light on interconnected biogeochemical processes in an aquifer system.</title>
        <authorList>
            <person name="Anantharaman K."/>
            <person name="Brown C.T."/>
            <person name="Hug L.A."/>
            <person name="Sharon I."/>
            <person name="Castelle C.J."/>
            <person name="Probst A.J."/>
            <person name="Thomas B.C."/>
            <person name="Singh A."/>
            <person name="Wilkins M.J."/>
            <person name="Karaoz U."/>
            <person name="Brodie E.L."/>
            <person name="Williams K.H."/>
            <person name="Hubbard S.S."/>
            <person name="Banfield J.F."/>
        </authorList>
    </citation>
    <scope>NUCLEOTIDE SEQUENCE [LARGE SCALE GENOMIC DNA]</scope>
</reference>
<keyword evidence="2" id="KW-0186">Copper</keyword>
<protein>
    <recommendedName>
        <fullName evidence="3">EfeO-type cupredoxin-like domain-containing protein</fullName>
    </recommendedName>
</protein>
<name>A0A1F8EFR9_9BACT</name>
<accession>A0A1F8EFR9</accession>
<dbReference type="InterPro" id="IPR050845">
    <property type="entry name" value="Cu-binding_ET"/>
</dbReference>
<evidence type="ECO:0000259" key="3">
    <source>
        <dbReference type="Pfam" id="PF13473"/>
    </source>
</evidence>
<sequence length="174" mass="19188">MSMYSQKGNVLVVVLVLVIVVAAGGYASYKMFWSNQADDSKEAEHTMENDEIMSDDMMPNESGDGGMMGTDDDDSMMGGGVMDQTKEFMVSGSPFKFSVSEIRVKKGDTVRIVFTNEQGMHDWVVDAFSARTKVLQAGQTETIEFIADKIGTFEYYCSVGNHRQVGMKGNLIVE</sequence>
<dbReference type="AlphaFoldDB" id="A0A1F8EFR9"/>
<gene>
    <name evidence="4" type="ORF">A2650_00885</name>
</gene>
<dbReference type="SUPFAM" id="SSF49503">
    <property type="entry name" value="Cupredoxins"/>
    <property type="match status" value="1"/>
</dbReference>
<dbReference type="InterPro" id="IPR028096">
    <property type="entry name" value="EfeO_Cupredoxin"/>
</dbReference>
<evidence type="ECO:0000256" key="1">
    <source>
        <dbReference type="ARBA" id="ARBA00022723"/>
    </source>
</evidence>
<keyword evidence="1" id="KW-0479">Metal-binding</keyword>
<dbReference type="PANTHER" id="PTHR38439:SF3">
    <property type="entry name" value="COPPER-RESISTANT CUPROPROTEIN COPI"/>
    <property type="match status" value="1"/>
</dbReference>
<dbReference type="PANTHER" id="PTHR38439">
    <property type="entry name" value="AURACYANIN-B"/>
    <property type="match status" value="1"/>
</dbReference>